<dbReference type="PROSITE" id="PS50111">
    <property type="entry name" value="CHEMOTAXIS_TRANSDUC_2"/>
    <property type="match status" value="1"/>
</dbReference>
<sequence length="717" mass="77311">MNISVRYKTLLLIGTTIIVAFGGFALLLRNMNVMEDRYIAQTKATVEQRINAETQKINTYMTVTQDTVAGIATAGENLLLVHQNTGMNIEEEAKAYLLSTLARYPKAVGCGLWYEPDLFSDNIKFFGPYARWDKGKLVMSMEYATPEYNYVSKPWYTQALPQHWDRKQRLPQTVYWSAPYLDDSIDTLLITVSGIMYGKDGRIIGISSLGVSMEYLREVVGSIHITPSSSAFAVDTRSKLITAFPADKAVLLQPVDKLPFKDAAAILNAVKPEGQTQFSTTVDGKPTTIFYSVSPTGMGLGIAVPDAELYAEARSLAQSNQNTTLMAAGTLLALFCIIFLMLNKIIIKPILSLSAFSRSVADGKLDTPVSNNYKSEFAVLRNAMAAMLDSMKEKMREADHRTEEARISARNAESAQQAAEEATIQAQKARSEGMRQAAGSLRSVVAVVDTVSDELSNKVSVSRQGAEAQSQRAMETATAMEELSAAVLEISNNTGTAAHLSEESRAAAEQGAEQVSSILRDMDTVHKDFQFAYGAVDDLSSKAHAIGAIAQTIEDIADQTNLLALNAAIEAARAGDAGRGFAVVADEVRKLAENTMAATKEVGQSITGIQQAAGGTLTSMDRTKELLGRAMNDVQGAEGMLRHIAALVMQSSDQIRTIATAAEQQSAATEEVNVSIAGISQISEETTAAMQEAARAVEALGKQTTALKNLMAELEKG</sequence>
<gene>
    <name evidence="7" type="ORF">HNQ38_002489</name>
</gene>
<evidence type="ECO:0000256" key="4">
    <source>
        <dbReference type="SAM" id="Phobius"/>
    </source>
</evidence>
<dbReference type="SMART" id="SM00283">
    <property type="entry name" value="MA"/>
    <property type="match status" value="1"/>
</dbReference>
<keyword evidence="4" id="KW-0472">Membrane</keyword>
<dbReference type="Pfam" id="PF00015">
    <property type="entry name" value="MCPsignal"/>
    <property type="match status" value="1"/>
</dbReference>
<dbReference type="RefSeq" id="WP_183721204.1">
    <property type="nucleotide sequence ID" value="NZ_JACHGO010000007.1"/>
</dbReference>
<dbReference type="Proteomes" id="UP000539075">
    <property type="component" value="Unassembled WGS sequence"/>
</dbReference>
<dbReference type="Gene3D" id="6.10.340.10">
    <property type="match status" value="1"/>
</dbReference>
<comment type="caution">
    <text evidence="7">The sequence shown here is derived from an EMBL/GenBank/DDBJ whole genome shotgun (WGS) entry which is preliminary data.</text>
</comment>
<dbReference type="EMBL" id="JACHGO010000007">
    <property type="protein sequence ID" value="MBB5144378.1"/>
    <property type="molecule type" value="Genomic_DNA"/>
</dbReference>
<dbReference type="SMART" id="SM00304">
    <property type="entry name" value="HAMP"/>
    <property type="match status" value="1"/>
</dbReference>
<feature type="domain" description="HAMP" evidence="6">
    <location>
        <begin position="344"/>
        <end position="396"/>
    </location>
</feature>
<dbReference type="InterPro" id="IPR003660">
    <property type="entry name" value="HAMP_dom"/>
</dbReference>
<organism evidence="7 8">
    <name type="scientific">Desulfovibrio intestinalis</name>
    <dbReference type="NCBI Taxonomy" id="58621"/>
    <lineage>
        <taxon>Bacteria</taxon>
        <taxon>Pseudomonadati</taxon>
        <taxon>Thermodesulfobacteriota</taxon>
        <taxon>Desulfovibrionia</taxon>
        <taxon>Desulfovibrionales</taxon>
        <taxon>Desulfovibrionaceae</taxon>
        <taxon>Desulfovibrio</taxon>
    </lineage>
</organism>
<feature type="transmembrane region" description="Helical" evidence="4">
    <location>
        <begin position="324"/>
        <end position="342"/>
    </location>
</feature>
<dbReference type="PROSITE" id="PS50885">
    <property type="entry name" value="HAMP"/>
    <property type="match status" value="1"/>
</dbReference>
<dbReference type="CDD" id="cd12913">
    <property type="entry name" value="PDC1_MCP_like"/>
    <property type="match status" value="1"/>
</dbReference>
<protein>
    <submittedName>
        <fullName evidence="7">Methyl-accepting chemotaxis protein</fullName>
    </submittedName>
</protein>
<dbReference type="PANTHER" id="PTHR32089">
    <property type="entry name" value="METHYL-ACCEPTING CHEMOTAXIS PROTEIN MCPB"/>
    <property type="match status" value="1"/>
</dbReference>
<dbReference type="SUPFAM" id="SSF58104">
    <property type="entry name" value="Methyl-accepting chemotaxis protein (MCP) signaling domain"/>
    <property type="match status" value="1"/>
</dbReference>
<evidence type="ECO:0000256" key="2">
    <source>
        <dbReference type="ARBA" id="ARBA00029447"/>
    </source>
</evidence>
<evidence type="ECO:0000256" key="3">
    <source>
        <dbReference type="PROSITE-ProRule" id="PRU00284"/>
    </source>
</evidence>
<name>A0A7W8FFV9_9BACT</name>
<evidence type="ECO:0000313" key="8">
    <source>
        <dbReference type="Proteomes" id="UP000539075"/>
    </source>
</evidence>
<proteinExistence type="inferred from homology"/>
<dbReference type="GO" id="GO:0007165">
    <property type="term" value="P:signal transduction"/>
    <property type="evidence" value="ECO:0007669"/>
    <property type="project" value="UniProtKB-KW"/>
</dbReference>
<keyword evidence="4" id="KW-1133">Transmembrane helix</keyword>
<accession>A0A7W8FFV9</accession>
<comment type="similarity">
    <text evidence="2">Belongs to the methyl-accepting chemotaxis (MCP) protein family.</text>
</comment>
<evidence type="ECO:0000313" key="7">
    <source>
        <dbReference type="EMBL" id="MBB5144378.1"/>
    </source>
</evidence>
<dbReference type="CDD" id="cd11386">
    <property type="entry name" value="MCP_signal"/>
    <property type="match status" value="1"/>
</dbReference>
<dbReference type="GO" id="GO:0016020">
    <property type="term" value="C:membrane"/>
    <property type="evidence" value="ECO:0007669"/>
    <property type="project" value="InterPro"/>
</dbReference>
<dbReference type="PANTHER" id="PTHR32089:SF112">
    <property type="entry name" value="LYSOZYME-LIKE PROTEIN-RELATED"/>
    <property type="match status" value="1"/>
</dbReference>
<dbReference type="Pfam" id="PF22673">
    <property type="entry name" value="MCP-like_PDC_1"/>
    <property type="match status" value="1"/>
</dbReference>
<keyword evidence="1 3" id="KW-0807">Transducer</keyword>
<keyword evidence="8" id="KW-1185">Reference proteome</keyword>
<evidence type="ECO:0000259" key="6">
    <source>
        <dbReference type="PROSITE" id="PS50885"/>
    </source>
</evidence>
<dbReference type="InterPro" id="IPR004089">
    <property type="entry name" value="MCPsignal_dom"/>
</dbReference>
<dbReference type="AlphaFoldDB" id="A0A7W8FFV9"/>
<reference evidence="7 8" key="1">
    <citation type="submission" date="2020-08" db="EMBL/GenBank/DDBJ databases">
        <title>Genomic Encyclopedia of Type Strains, Phase IV (KMG-IV): sequencing the most valuable type-strain genomes for metagenomic binning, comparative biology and taxonomic classification.</title>
        <authorList>
            <person name="Goeker M."/>
        </authorList>
    </citation>
    <scope>NUCLEOTIDE SEQUENCE [LARGE SCALE GENOMIC DNA]</scope>
    <source>
        <strain evidence="7 8">DSM 11275</strain>
    </source>
</reference>
<keyword evidence="4" id="KW-0812">Transmembrane</keyword>
<feature type="transmembrane region" description="Helical" evidence="4">
    <location>
        <begin position="6"/>
        <end position="28"/>
    </location>
</feature>
<evidence type="ECO:0000259" key="5">
    <source>
        <dbReference type="PROSITE" id="PS50111"/>
    </source>
</evidence>
<feature type="domain" description="Methyl-accepting transducer" evidence="5">
    <location>
        <begin position="444"/>
        <end position="680"/>
    </location>
</feature>
<dbReference type="Gene3D" id="1.10.287.950">
    <property type="entry name" value="Methyl-accepting chemotaxis protein"/>
    <property type="match status" value="1"/>
</dbReference>
<evidence type="ECO:0000256" key="1">
    <source>
        <dbReference type="ARBA" id="ARBA00023224"/>
    </source>
</evidence>
<dbReference type="Gene3D" id="3.30.450.20">
    <property type="entry name" value="PAS domain"/>
    <property type="match status" value="1"/>
</dbReference>